<feature type="compositionally biased region" description="Basic and acidic residues" evidence="1">
    <location>
        <begin position="230"/>
        <end position="241"/>
    </location>
</feature>
<feature type="compositionally biased region" description="Acidic residues" evidence="1">
    <location>
        <begin position="289"/>
        <end position="307"/>
    </location>
</feature>
<accession>A0AAN6YF89</accession>
<feature type="compositionally biased region" description="Low complexity" evidence="1">
    <location>
        <begin position="109"/>
        <end position="126"/>
    </location>
</feature>
<feature type="compositionally biased region" description="Basic residues" evidence="1">
    <location>
        <begin position="375"/>
        <end position="386"/>
    </location>
</feature>
<dbReference type="Pfam" id="PF20994">
    <property type="entry name" value="CENPU"/>
    <property type="match status" value="1"/>
</dbReference>
<comment type="caution">
    <text evidence="3">The sequence shown here is derived from an EMBL/GenBank/DDBJ whole genome shotgun (WGS) entry which is preliminary data.</text>
</comment>
<dbReference type="AlphaFoldDB" id="A0AAN6YF89"/>
<feature type="compositionally biased region" description="Basic and acidic residues" evidence="1">
    <location>
        <begin position="387"/>
        <end position="399"/>
    </location>
</feature>
<evidence type="ECO:0000313" key="3">
    <source>
        <dbReference type="EMBL" id="KAK4218238.1"/>
    </source>
</evidence>
<dbReference type="Proteomes" id="UP001301769">
    <property type="component" value="Unassembled WGS sequence"/>
</dbReference>
<name>A0AAN6YF89_9PEZI</name>
<feature type="compositionally biased region" description="Basic residues" evidence="1">
    <location>
        <begin position="403"/>
        <end position="413"/>
    </location>
</feature>
<feature type="compositionally biased region" description="Pro residues" evidence="1">
    <location>
        <begin position="39"/>
        <end position="62"/>
    </location>
</feature>
<feature type="compositionally biased region" description="Polar residues" evidence="1">
    <location>
        <begin position="199"/>
        <end position="209"/>
    </location>
</feature>
<keyword evidence="4" id="KW-1185">Reference proteome</keyword>
<protein>
    <recommendedName>
        <fullName evidence="2">Inner kinetochore subunit AME1 domain-containing protein</fullName>
    </recommendedName>
</protein>
<evidence type="ECO:0000313" key="4">
    <source>
        <dbReference type="Proteomes" id="UP001301769"/>
    </source>
</evidence>
<organism evidence="3 4">
    <name type="scientific">Rhypophila decipiens</name>
    <dbReference type="NCBI Taxonomy" id="261697"/>
    <lineage>
        <taxon>Eukaryota</taxon>
        <taxon>Fungi</taxon>
        <taxon>Dikarya</taxon>
        <taxon>Ascomycota</taxon>
        <taxon>Pezizomycotina</taxon>
        <taxon>Sordariomycetes</taxon>
        <taxon>Sordariomycetidae</taxon>
        <taxon>Sordariales</taxon>
        <taxon>Naviculisporaceae</taxon>
        <taxon>Rhypophila</taxon>
    </lineage>
</organism>
<evidence type="ECO:0000259" key="2">
    <source>
        <dbReference type="Pfam" id="PF20994"/>
    </source>
</evidence>
<gene>
    <name evidence="3" type="ORF">QBC37DRAFT_8355</name>
</gene>
<reference evidence="3" key="1">
    <citation type="journal article" date="2023" name="Mol. Phylogenet. Evol.">
        <title>Genome-scale phylogeny and comparative genomics of the fungal order Sordariales.</title>
        <authorList>
            <person name="Hensen N."/>
            <person name="Bonometti L."/>
            <person name="Westerberg I."/>
            <person name="Brannstrom I.O."/>
            <person name="Guillou S."/>
            <person name="Cros-Aarteil S."/>
            <person name="Calhoun S."/>
            <person name="Haridas S."/>
            <person name="Kuo A."/>
            <person name="Mondo S."/>
            <person name="Pangilinan J."/>
            <person name="Riley R."/>
            <person name="LaButti K."/>
            <person name="Andreopoulos B."/>
            <person name="Lipzen A."/>
            <person name="Chen C."/>
            <person name="Yan M."/>
            <person name="Daum C."/>
            <person name="Ng V."/>
            <person name="Clum A."/>
            <person name="Steindorff A."/>
            <person name="Ohm R.A."/>
            <person name="Martin F."/>
            <person name="Silar P."/>
            <person name="Natvig D.O."/>
            <person name="Lalanne C."/>
            <person name="Gautier V."/>
            <person name="Ament-Velasquez S.L."/>
            <person name="Kruys A."/>
            <person name="Hutchinson M.I."/>
            <person name="Powell A.J."/>
            <person name="Barry K."/>
            <person name="Miller A.N."/>
            <person name="Grigoriev I.V."/>
            <person name="Debuchy R."/>
            <person name="Gladieux P."/>
            <person name="Hiltunen Thoren M."/>
            <person name="Johannesson H."/>
        </authorList>
    </citation>
    <scope>NUCLEOTIDE SEQUENCE</scope>
    <source>
        <strain evidence="3">PSN293</strain>
    </source>
</reference>
<reference evidence="3" key="2">
    <citation type="submission" date="2023-05" db="EMBL/GenBank/DDBJ databases">
        <authorList>
            <consortium name="Lawrence Berkeley National Laboratory"/>
            <person name="Steindorff A."/>
            <person name="Hensen N."/>
            <person name="Bonometti L."/>
            <person name="Westerberg I."/>
            <person name="Brannstrom I.O."/>
            <person name="Guillou S."/>
            <person name="Cros-Aarteil S."/>
            <person name="Calhoun S."/>
            <person name="Haridas S."/>
            <person name="Kuo A."/>
            <person name="Mondo S."/>
            <person name="Pangilinan J."/>
            <person name="Riley R."/>
            <person name="Labutti K."/>
            <person name="Andreopoulos B."/>
            <person name="Lipzen A."/>
            <person name="Chen C."/>
            <person name="Yanf M."/>
            <person name="Daum C."/>
            <person name="Ng V."/>
            <person name="Clum A."/>
            <person name="Ohm R."/>
            <person name="Martin F."/>
            <person name="Silar P."/>
            <person name="Natvig D."/>
            <person name="Lalanne C."/>
            <person name="Gautier V."/>
            <person name="Ament-Velasquez S.L."/>
            <person name="Kruys A."/>
            <person name="Hutchinson M.I."/>
            <person name="Powell A.J."/>
            <person name="Barry K."/>
            <person name="Miller A.N."/>
            <person name="Grigoriev I.V."/>
            <person name="Debuchy R."/>
            <person name="Gladieux P."/>
            <person name="Thoren M.H."/>
            <person name="Johannesson H."/>
        </authorList>
    </citation>
    <scope>NUCLEOTIDE SEQUENCE</scope>
    <source>
        <strain evidence="3">PSN293</strain>
    </source>
</reference>
<sequence>MTSRQERMQGRMRGAGAHQVEDISFAFEIPLEDQFIEEPAPPPPPPPPPPPIEQPSTTPAPPTAALGRPTPNTSAKRKQLSIENASQAPSPTTPPIEGSQSVAAPTSIGDGEVTDAAAEAVTESSARLQPSGLRRVSYATEVEVRQAEQDGVRSSKRASVPLSSPAATPRSALFAEEVGESPADAPGSGKRRRLRLTDTEQAIGSSTLLQRVVEELEDTIDDGPPSSSPAERRKATKKNTESMRSVSQASSRPAGRRRSPRLSGSSAEDEPSPSRVREESPVISNQGDENTEVDAVQEEAEQDIAEEITEREAAQRLGRKRPRRASPAHSVDLSVMPIEQMRPETVPEPEPEAQPRAKRRRTEKPTISPVAQKQPKTRGPKPKLKPHLKEKPQPKEKPPPKKQVTKKTKAQKKQRQDNEGEAEAGGGSVPVTVQRFTKNREHLQWGSDEEEDDAGADDGIFTAEIPFANRAGVNAVDVLSKLCQELIDAFMSKIQDRLQAAEDTATKREQKTMARALDAFREEVRTRLLEHTTALDTHHALVKRVKVAQKERLGLRDEIMRIRAERDQVGLQMDMIRKKHEADSKEWMRRTELSTTMHDLDLIVERGSAAPPLGDSAADKEKKKKAELAGLEFLMAQVARQVSPQGENGGGALKKIKEFNAFLERAAGVLERKS</sequence>
<feature type="compositionally biased region" description="Basic residues" evidence="1">
    <location>
        <begin position="317"/>
        <end position="326"/>
    </location>
</feature>
<dbReference type="InterPro" id="IPR048743">
    <property type="entry name" value="AME1"/>
</dbReference>
<evidence type="ECO:0000256" key="1">
    <source>
        <dbReference type="SAM" id="MobiDB-lite"/>
    </source>
</evidence>
<feature type="compositionally biased region" description="Basic and acidic residues" evidence="1">
    <location>
        <begin position="142"/>
        <end position="153"/>
    </location>
</feature>
<proteinExistence type="predicted"/>
<dbReference type="EMBL" id="MU858054">
    <property type="protein sequence ID" value="KAK4218238.1"/>
    <property type="molecule type" value="Genomic_DNA"/>
</dbReference>
<feature type="compositionally biased region" description="Polar residues" evidence="1">
    <location>
        <begin position="81"/>
        <end position="90"/>
    </location>
</feature>
<feature type="domain" description="Inner kinetochore subunit AME1" evidence="2">
    <location>
        <begin position="469"/>
        <end position="665"/>
    </location>
</feature>
<feature type="region of interest" description="Disordered" evidence="1">
    <location>
        <begin position="1"/>
        <end position="432"/>
    </location>
</feature>